<accession>A0A3S0IY72</accession>
<dbReference type="EMBL" id="RXNT01000004">
    <property type="protein sequence ID" value="RTR33972.1"/>
    <property type="molecule type" value="Genomic_DNA"/>
</dbReference>
<protein>
    <recommendedName>
        <fullName evidence="3">HEPN domain-containing protein</fullName>
    </recommendedName>
</protein>
<evidence type="ECO:0000313" key="1">
    <source>
        <dbReference type="EMBL" id="RTR33972.1"/>
    </source>
</evidence>
<proteinExistence type="predicted"/>
<organism evidence="1 2">
    <name type="scientific">Bacillus yapensis</name>
    <dbReference type="NCBI Taxonomy" id="2492960"/>
    <lineage>
        <taxon>Bacteria</taxon>
        <taxon>Bacillati</taxon>
        <taxon>Bacillota</taxon>
        <taxon>Bacilli</taxon>
        <taxon>Bacillales</taxon>
        <taxon>Bacillaceae</taxon>
        <taxon>Bacillus</taxon>
    </lineage>
</organism>
<comment type="caution">
    <text evidence="1">The sequence shown here is derived from an EMBL/GenBank/DDBJ whole genome shotgun (WGS) entry which is preliminary data.</text>
</comment>
<dbReference type="AlphaFoldDB" id="A0A3S0IY72"/>
<gene>
    <name evidence="1" type="ORF">EKG37_07100</name>
</gene>
<dbReference type="Gene3D" id="1.20.120.330">
    <property type="entry name" value="Nucleotidyltransferases domain 2"/>
    <property type="match status" value="1"/>
</dbReference>
<dbReference type="RefSeq" id="WP_126407765.1">
    <property type="nucleotide sequence ID" value="NZ_RXNT01000004.1"/>
</dbReference>
<sequence length="122" mass="14277">MIFDFNEYIYQAEEWVKRNEEAYKRSAVSRAYYGAFILTRKYLKSTGNLPKKFNGNSHEEIWNALSKLGPKEKIIANIGKSLKNMRKQADYQEIIHENLSPWSQLAVYQARSIVTRLTALDK</sequence>
<dbReference type="OrthoDB" id="6174209at2"/>
<dbReference type="Proteomes" id="UP000271374">
    <property type="component" value="Unassembled WGS sequence"/>
</dbReference>
<keyword evidence="2" id="KW-1185">Reference proteome</keyword>
<name>A0A3S0IY72_9BACI</name>
<reference evidence="1 2" key="1">
    <citation type="submission" date="2018-12" db="EMBL/GenBank/DDBJ databases">
        <title>Bacillus yapensis draft genome sequence.</title>
        <authorList>
            <person name="Yu L."/>
            <person name="Xu X."/>
            <person name="Tang X."/>
        </authorList>
    </citation>
    <scope>NUCLEOTIDE SEQUENCE [LARGE SCALE GENOMIC DNA]</scope>
    <source>
        <strain evidence="1 2">XXST-01</strain>
    </source>
</reference>
<evidence type="ECO:0000313" key="2">
    <source>
        <dbReference type="Proteomes" id="UP000271374"/>
    </source>
</evidence>
<evidence type="ECO:0008006" key="3">
    <source>
        <dbReference type="Google" id="ProtNLM"/>
    </source>
</evidence>